<keyword evidence="3" id="KW-1185">Reference proteome</keyword>
<keyword evidence="2" id="KW-0378">Hydrolase</keyword>
<dbReference type="InterPro" id="IPR036485">
    <property type="entry name" value="Glu_synth_asu_C_sf"/>
</dbReference>
<gene>
    <name evidence="2" type="primary">fhcC</name>
    <name evidence="2" type="ORF">Mal4_34120</name>
</gene>
<dbReference type="CDD" id="cd00980">
    <property type="entry name" value="FwdC/FmdC"/>
    <property type="match status" value="1"/>
</dbReference>
<dbReference type="GO" id="GO:0046914">
    <property type="term" value="F:transition metal ion binding"/>
    <property type="evidence" value="ECO:0007669"/>
    <property type="project" value="InterPro"/>
</dbReference>
<dbReference type="Proteomes" id="UP000320496">
    <property type="component" value="Chromosome"/>
</dbReference>
<protein>
    <submittedName>
        <fullName evidence="2">Formyltransferase/hydrolase complex Fhc subunit C</fullName>
    </submittedName>
</protein>
<dbReference type="GO" id="GO:0015948">
    <property type="term" value="P:methanogenesis"/>
    <property type="evidence" value="ECO:0007669"/>
    <property type="project" value="InterPro"/>
</dbReference>
<dbReference type="GO" id="GO:0018493">
    <property type="term" value="F:formylmethanofuran dehydrogenase activity"/>
    <property type="evidence" value="ECO:0007669"/>
    <property type="project" value="InterPro"/>
</dbReference>
<dbReference type="SUPFAM" id="SSF69336">
    <property type="entry name" value="Alpha subunit of glutamate synthase, C-terminal domain"/>
    <property type="match status" value="1"/>
</dbReference>
<evidence type="ECO:0000259" key="1">
    <source>
        <dbReference type="Pfam" id="PF01493"/>
    </source>
</evidence>
<dbReference type="InterPro" id="IPR017550">
    <property type="entry name" value="Formylmethanofuran_DH_suC"/>
</dbReference>
<evidence type="ECO:0000313" key="3">
    <source>
        <dbReference type="Proteomes" id="UP000320496"/>
    </source>
</evidence>
<dbReference type="Pfam" id="PF01493">
    <property type="entry name" value="GXGXG"/>
    <property type="match status" value="1"/>
</dbReference>
<dbReference type="GO" id="GO:0016740">
    <property type="term" value="F:transferase activity"/>
    <property type="evidence" value="ECO:0007669"/>
    <property type="project" value="UniProtKB-KW"/>
</dbReference>
<proteinExistence type="predicted"/>
<dbReference type="Gene3D" id="2.160.20.60">
    <property type="entry name" value="Glutamate synthase, alpha subunit, C-terminal domain"/>
    <property type="match status" value="1"/>
</dbReference>
<dbReference type="EMBL" id="CP036275">
    <property type="protein sequence ID" value="QDU39077.1"/>
    <property type="molecule type" value="Genomic_DNA"/>
</dbReference>
<dbReference type="AlphaFoldDB" id="A0A517Z9B7"/>
<name>A0A517Z9B7_9PLAN</name>
<dbReference type="InterPro" id="IPR002489">
    <property type="entry name" value="Glu_synth_asu_C"/>
</dbReference>
<dbReference type="KEGG" id="mri:Mal4_34120"/>
<reference evidence="2 3" key="1">
    <citation type="submission" date="2019-02" db="EMBL/GenBank/DDBJ databases">
        <title>Deep-cultivation of Planctomycetes and their phenomic and genomic characterization uncovers novel biology.</title>
        <authorList>
            <person name="Wiegand S."/>
            <person name="Jogler M."/>
            <person name="Boedeker C."/>
            <person name="Pinto D."/>
            <person name="Vollmers J."/>
            <person name="Rivas-Marin E."/>
            <person name="Kohn T."/>
            <person name="Peeters S.H."/>
            <person name="Heuer A."/>
            <person name="Rast P."/>
            <person name="Oberbeckmann S."/>
            <person name="Bunk B."/>
            <person name="Jeske O."/>
            <person name="Meyerdierks A."/>
            <person name="Storesund J.E."/>
            <person name="Kallscheuer N."/>
            <person name="Luecker S."/>
            <person name="Lage O.M."/>
            <person name="Pohl T."/>
            <person name="Merkel B.J."/>
            <person name="Hornburger P."/>
            <person name="Mueller R.-W."/>
            <person name="Bruemmer F."/>
            <person name="Labrenz M."/>
            <person name="Spormann A.M."/>
            <person name="Op den Camp H."/>
            <person name="Overmann J."/>
            <person name="Amann R."/>
            <person name="Jetten M.S.M."/>
            <person name="Mascher T."/>
            <person name="Medema M.H."/>
            <person name="Devos D.P."/>
            <person name="Kaster A.-K."/>
            <person name="Ovreas L."/>
            <person name="Rohde M."/>
            <person name="Galperin M.Y."/>
            <person name="Jogler C."/>
        </authorList>
    </citation>
    <scope>NUCLEOTIDE SEQUENCE [LARGE SCALE GENOMIC DNA]</scope>
    <source>
        <strain evidence="2 3">Mal4</strain>
    </source>
</reference>
<accession>A0A517Z9B7</accession>
<keyword evidence="2" id="KW-0808">Transferase</keyword>
<dbReference type="NCBIfam" id="TIGR03122">
    <property type="entry name" value="one_C_dehyd_C"/>
    <property type="match status" value="1"/>
</dbReference>
<evidence type="ECO:0000313" key="2">
    <source>
        <dbReference type="EMBL" id="QDU39077.1"/>
    </source>
</evidence>
<dbReference type="PANTHER" id="PTHR39673:SF5">
    <property type="entry name" value="TUNGSTEN-CONTAINING FORMYLMETHANOFURAN DEHYDROGENASE 2 SUBUNIT C"/>
    <property type="match status" value="1"/>
</dbReference>
<sequence length="275" mass="29418">MPMELTLTTPSQIPLEVDTITLELARESSADQVRATLIQRGNQQVPLGEFFDVTGSAADDGTLVWRGDCSKVKLIGNKLSGGRVLVEGNAGMHLGAEMTGGEIEVRGDASDWVGAEMHGGRIQIHGNAGHLVGAVYRGGRKGMTAGEILIHGNAGNEVGHSMRRGLIAIGGRAGDFAGVGMIAGSIFVFGEPGIRNGAGMKRGTIAFFDAEQSPEILPTFRYACTYEPVFMTLYLRQLRQRGFPVQDEWLNASWGRYCGDLLELGKGELLVRDAA</sequence>
<dbReference type="PANTHER" id="PTHR39673">
    <property type="entry name" value="TUNGSTEN FORMYLMETHANOFURAN DEHYDROGENASE, SUBUNIT C (FWDC)"/>
    <property type="match status" value="1"/>
</dbReference>
<dbReference type="GO" id="GO:0016787">
    <property type="term" value="F:hydrolase activity"/>
    <property type="evidence" value="ECO:0007669"/>
    <property type="project" value="UniProtKB-KW"/>
</dbReference>
<organism evidence="2 3">
    <name type="scientific">Maioricimonas rarisocia</name>
    <dbReference type="NCBI Taxonomy" id="2528026"/>
    <lineage>
        <taxon>Bacteria</taxon>
        <taxon>Pseudomonadati</taxon>
        <taxon>Planctomycetota</taxon>
        <taxon>Planctomycetia</taxon>
        <taxon>Planctomycetales</taxon>
        <taxon>Planctomycetaceae</taxon>
        <taxon>Maioricimonas</taxon>
    </lineage>
</organism>
<feature type="domain" description="Glutamate synthase alpha subunit C-terminal" evidence="1">
    <location>
        <begin position="84"/>
        <end position="213"/>
    </location>
</feature>
<dbReference type="OrthoDB" id="269067at2"/>